<sequence length="158" mass="16541">MFADMIDPELLDLYSARMKVLAASMTDAVVVNAAHAVVQRRSPLCGSQVTFSVVLDSAGQLSALGYDVQACALAAAASAIVVSAAPGLSLSDLSTVRDQVRAMLKGQDVVFPGGRWADLDILRPAEVVPSRHGSVMLPFDTLVDAFSQALDAHSSDNP</sequence>
<dbReference type="Pfam" id="PF01592">
    <property type="entry name" value="NifU_N"/>
    <property type="match status" value="1"/>
</dbReference>
<dbReference type="Gene3D" id="3.90.1010.10">
    <property type="match status" value="1"/>
</dbReference>
<dbReference type="InterPro" id="IPR002871">
    <property type="entry name" value="NIF_FeS_clus_asmbl_NifU_N"/>
</dbReference>
<proteinExistence type="predicted"/>
<dbReference type="GO" id="GO:0005506">
    <property type="term" value="F:iron ion binding"/>
    <property type="evidence" value="ECO:0007669"/>
    <property type="project" value="InterPro"/>
</dbReference>
<dbReference type="AlphaFoldDB" id="A0A143DEN7"/>
<dbReference type="SUPFAM" id="SSF82649">
    <property type="entry name" value="SufE/NifU"/>
    <property type="match status" value="1"/>
</dbReference>
<dbReference type="KEGG" id="hjo:AY555_07160"/>
<feature type="domain" description="NIF system FeS cluster assembly NifU N-terminal" evidence="1">
    <location>
        <begin position="32"/>
        <end position="97"/>
    </location>
</feature>
<reference evidence="2 3" key="1">
    <citation type="submission" date="2016-02" db="EMBL/GenBank/DDBJ databases">
        <title>Complete Genome of H5569, the type strain of the newly described species Haematospirillium jordaniae.</title>
        <authorList>
            <person name="Nicholson A.C."/>
            <person name="Humrighouse B.W."/>
            <person name="Loparov V."/>
            <person name="McQuiston J.R."/>
        </authorList>
    </citation>
    <scope>NUCLEOTIDE SEQUENCE [LARGE SCALE GENOMIC DNA]</scope>
    <source>
        <strain evidence="2 3">H5569</strain>
    </source>
</reference>
<evidence type="ECO:0000313" key="3">
    <source>
        <dbReference type="Proteomes" id="UP000076066"/>
    </source>
</evidence>
<dbReference type="EMBL" id="CP014525">
    <property type="protein sequence ID" value="AMW34990.1"/>
    <property type="molecule type" value="Genomic_DNA"/>
</dbReference>
<evidence type="ECO:0000259" key="1">
    <source>
        <dbReference type="Pfam" id="PF01592"/>
    </source>
</evidence>
<evidence type="ECO:0000313" key="2">
    <source>
        <dbReference type="EMBL" id="AMW34990.1"/>
    </source>
</evidence>
<protein>
    <recommendedName>
        <fullName evidence="1">NIF system FeS cluster assembly NifU N-terminal domain-containing protein</fullName>
    </recommendedName>
</protein>
<dbReference type="STRING" id="1549855.AY555_07160"/>
<gene>
    <name evidence="2" type="ORF">AY555_07160</name>
</gene>
<dbReference type="GO" id="GO:0051536">
    <property type="term" value="F:iron-sulfur cluster binding"/>
    <property type="evidence" value="ECO:0007669"/>
    <property type="project" value="InterPro"/>
</dbReference>
<accession>A0A143DEN7</accession>
<keyword evidence="3" id="KW-1185">Reference proteome</keyword>
<dbReference type="GO" id="GO:0016226">
    <property type="term" value="P:iron-sulfur cluster assembly"/>
    <property type="evidence" value="ECO:0007669"/>
    <property type="project" value="InterPro"/>
</dbReference>
<name>A0A143DEN7_9PROT</name>
<dbReference type="Proteomes" id="UP000076066">
    <property type="component" value="Chromosome"/>
</dbReference>
<organism evidence="2 3">
    <name type="scientific">Haematospirillum jordaniae</name>
    <dbReference type="NCBI Taxonomy" id="1549855"/>
    <lineage>
        <taxon>Bacteria</taxon>
        <taxon>Pseudomonadati</taxon>
        <taxon>Pseudomonadota</taxon>
        <taxon>Alphaproteobacteria</taxon>
        <taxon>Rhodospirillales</taxon>
        <taxon>Novispirillaceae</taxon>
        <taxon>Haematospirillum</taxon>
    </lineage>
</organism>